<reference evidence="4 5" key="1">
    <citation type="submission" date="2016-10" db="EMBL/GenBank/DDBJ databases">
        <authorList>
            <person name="de Groot N.N."/>
        </authorList>
    </citation>
    <scope>NUCLEOTIDE SEQUENCE [LARGE SCALE GENOMIC DNA]</scope>
    <source>
        <strain evidence="4 5">CGMCC 1.9157</strain>
    </source>
</reference>
<feature type="binding site" evidence="2">
    <location>
        <position position="109"/>
    </location>
    <ligand>
        <name>Mn(2+)</name>
        <dbReference type="ChEBI" id="CHEBI:29035"/>
        <label>2</label>
    </ligand>
</feature>
<protein>
    <submittedName>
        <fullName evidence="4">Hippurate hydrolase</fullName>
    </submittedName>
</protein>
<dbReference type="Proteomes" id="UP000199236">
    <property type="component" value="Unassembled WGS sequence"/>
</dbReference>
<dbReference type="InterPro" id="IPR036264">
    <property type="entry name" value="Bact_exopeptidase_dim_dom"/>
</dbReference>
<dbReference type="InterPro" id="IPR017439">
    <property type="entry name" value="Amidohydrolase"/>
</dbReference>
<dbReference type="PANTHER" id="PTHR11014">
    <property type="entry name" value="PEPTIDASE M20 FAMILY MEMBER"/>
    <property type="match status" value="1"/>
</dbReference>
<evidence type="ECO:0000259" key="3">
    <source>
        <dbReference type="Pfam" id="PF07687"/>
    </source>
</evidence>
<keyword evidence="2" id="KW-0464">Manganese</keyword>
<feature type="binding site" evidence="2">
    <location>
        <position position="142"/>
    </location>
    <ligand>
        <name>Mn(2+)</name>
        <dbReference type="ChEBI" id="CHEBI:29035"/>
        <label>2</label>
    </ligand>
</feature>
<evidence type="ECO:0000313" key="4">
    <source>
        <dbReference type="EMBL" id="SFP00551.1"/>
    </source>
</evidence>
<feature type="domain" description="Peptidase M20 dimerisation" evidence="3">
    <location>
        <begin position="191"/>
        <end position="283"/>
    </location>
</feature>
<gene>
    <name evidence="4" type="ORF">SAMN04488056_1187</name>
</gene>
<evidence type="ECO:0000256" key="2">
    <source>
        <dbReference type="PIRSR" id="PIRSR005962-1"/>
    </source>
</evidence>
<dbReference type="InterPro" id="IPR011650">
    <property type="entry name" value="Peptidase_M20_dimer"/>
</dbReference>
<dbReference type="RefSeq" id="WP_090075370.1">
    <property type="nucleotide sequence ID" value="NZ_FOVR01000018.1"/>
</dbReference>
<sequence length="393" mass="42296">MKQIEATTLAADKDFLSRITSIRQQIHSHPETAFEEVKTSDLVAEFLENLGLQIHRGLAKTGVVGTLKGRLAGERTIGLRADMDALFITEETDKSYSSNVPGKMHACGHDGHTAMLLGAAEKLAQNPDFAGTVHFIFQPGEEGVGGGRVMIEEGLFDLFPCDAVYGMHNMPKTKSGEFFIRSGPMMSAGDTWELHLRGTGGHGAMPHKGTDPTMALGTFLTSLSTIAARNVESFDSAVISVGHISAGDAMSPNIIPADVFVRGTARTFKPETRDLVELRIGELAQSAAQMHNCAADYNFIRRYPSLVNHKAETIKAVAAATASVGADSVNPEAERVGASEDFAFMLEKCAGAYICLGNGEESAFVHTPKFDFNDEIIPFGVSYWLNLVQVELG</sequence>
<dbReference type="NCBIfam" id="TIGR01891">
    <property type="entry name" value="amidohydrolases"/>
    <property type="match status" value="1"/>
</dbReference>
<dbReference type="GO" id="GO:0016787">
    <property type="term" value="F:hydrolase activity"/>
    <property type="evidence" value="ECO:0007669"/>
    <property type="project" value="UniProtKB-KW"/>
</dbReference>
<keyword evidence="1 4" id="KW-0378">Hydrolase</keyword>
<dbReference type="Gene3D" id="3.30.70.360">
    <property type="match status" value="1"/>
</dbReference>
<dbReference type="EMBL" id="FOVR01000018">
    <property type="protein sequence ID" value="SFP00551.1"/>
    <property type="molecule type" value="Genomic_DNA"/>
</dbReference>
<dbReference type="AlphaFoldDB" id="A0A1I5LUW4"/>
<dbReference type="OrthoDB" id="9777385at2"/>
<feature type="binding site" evidence="2">
    <location>
        <position position="168"/>
    </location>
    <ligand>
        <name>Mn(2+)</name>
        <dbReference type="ChEBI" id="CHEBI:29035"/>
        <label>2</label>
    </ligand>
</feature>
<proteinExistence type="predicted"/>
<dbReference type="CDD" id="cd05666">
    <property type="entry name" value="M20_Acy1-like"/>
    <property type="match status" value="1"/>
</dbReference>
<evidence type="ECO:0000313" key="5">
    <source>
        <dbReference type="Proteomes" id="UP000199236"/>
    </source>
</evidence>
<dbReference type="STRING" id="655353.SAMN04488056_1187"/>
<dbReference type="GO" id="GO:0046872">
    <property type="term" value="F:metal ion binding"/>
    <property type="evidence" value="ECO:0007669"/>
    <property type="project" value="UniProtKB-KW"/>
</dbReference>
<dbReference type="SUPFAM" id="SSF53187">
    <property type="entry name" value="Zn-dependent exopeptidases"/>
    <property type="match status" value="1"/>
</dbReference>
<dbReference type="PANTHER" id="PTHR11014:SF63">
    <property type="entry name" value="METALLOPEPTIDASE, PUTATIVE (AFU_ORTHOLOGUE AFUA_6G09600)-RELATED"/>
    <property type="match status" value="1"/>
</dbReference>
<evidence type="ECO:0000256" key="1">
    <source>
        <dbReference type="ARBA" id="ARBA00022801"/>
    </source>
</evidence>
<accession>A0A1I5LUW4</accession>
<keyword evidence="2" id="KW-0479">Metal-binding</keyword>
<feature type="binding site" evidence="2">
    <location>
        <position position="107"/>
    </location>
    <ligand>
        <name>Mn(2+)</name>
        <dbReference type="ChEBI" id="CHEBI:29035"/>
        <label>2</label>
    </ligand>
</feature>
<dbReference type="SUPFAM" id="SSF55031">
    <property type="entry name" value="Bacterial exopeptidase dimerisation domain"/>
    <property type="match status" value="1"/>
</dbReference>
<dbReference type="Gene3D" id="3.40.630.10">
    <property type="entry name" value="Zn peptidases"/>
    <property type="match status" value="1"/>
</dbReference>
<comment type="cofactor">
    <cofactor evidence="2">
        <name>Mn(2+)</name>
        <dbReference type="ChEBI" id="CHEBI:29035"/>
    </cofactor>
    <text evidence="2">The Mn(2+) ion enhances activity.</text>
</comment>
<dbReference type="Pfam" id="PF01546">
    <property type="entry name" value="Peptidase_M20"/>
    <property type="match status" value="1"/>
</dbReference>
<feature type="binding site" evidence="2">
    <location>
        <position position="366"/>
    </location>
    <ligand>
        <name>Mn(2+)</name>
        <dbReference type="ChEBI" id="CHEBI:29035"/>
        <label>2</label>
    </ligand>
</feature>
<dbReference type="InterPro" id="IPR002933">
    <property type="entry name" value="Peptidase_M20"/>
</dbReference>
<organism evidence="4 5">
    <name type="scientific">Cohaesibacter marisflavi</name>
    <dbReference type="NCBI Taxonomy" id="655353"/>
    <lineage>
        <taxon>Bacteria</taxon>
        <taxon>Pseudomonadati</taxon>
        <taxon>Pseudomonadota</taxon>
        <taxon>Alphaproteobacteria</taxon>
        <taxon>Hyphomicrobiales</taxon>
        <taxon>Cohaesibacteraceae</taxon>
    </lineage>
</organism>
<name>A0A1I5LUW4_9HYPH</name>
<keyword evidence="5" id="KW-1185">Reference proteome</keyword>
<dbReference type="PIRSF" id="PIRSF005962">
    <property type="entry name" value="Pept_M20D_amidohydro"/>
    <property type="match status" value="1"/>
</dbReference>
<dbReference type="Pfam" id="PF07687">
    <property type="entry name" value="M20_dimer"/>
    <property type="match status" value="1"/>
</dbReference>